<evidence type="ECO:0000256" key="1">
    <source>
        <dbReference type="ARBA" id="ARBA00003761"/>
    </source>
</evidence>
<evidence type="ECO:0000256" key="2">
    <source>
        <dbReference type="ARBA" id="ARBA00004956"/>
    </source>
</evidence>
<dbReference type="InterPro" id="IPR004549">
    <property type="entry name" value="Acetyl_CoA_COase_biotin_COase"/>
</dbReference>
<dbReference type="PROSITE" id="PS00866">
    <property type="entry name" value="CPSASE_1"/>
    <property type="match status" value="1"/>
</dbReference>
<keyword evidence="6 19" id="KW-0444">Lipid biosynthesis</keyword>
<dbReference type="RefSeq" id="WP_169121226.1">
    <property type="nucleotide sequence ID" value="NZ_BSDO01000004.1"/>
</dbReference>
<comment type="function">
    <text evidence="1 19">This protein is a component of the acetyl coenzyme A carboxylase complex; first, biotin carboxylase catalyzes the carboxylation of the carrier protein and then the transcarboxylase transfers the carboxyl group to form malonyl-CoA.</text>
</comment>
<dbReference type="Gene3D" id="3.30.1490.20">
    <property type="entry name" value="ATP-grasp fold, A domain"/>
    <property type="match status" value="1"/>
</dbReference>
<dbReference type="Pfam" id="PF00289">
    <property type="entry name" value="Biotin_carb_N"/>
    <property type="match status" value="1"/>
</dbReference>
<keyword evidence="7 19" id="KW-0436">Ligase</keyword>
<dbReference type="PROSITE" id="PS50979">
    <property type="entry name" value="BC"/>
    <property type="match status" value="1"/>
</dbReference>
<evidence type="ECO:0000256" key="18">
    <source>
        <dbReference type="PROSITE-ProRule" id="PRU00409"/>
    </source>
</evidence>
<accession>A0A9W6FKI4</accession>
<dbReference type="GO" id="GO:0005524">
    <property type="term" value="F:ATP binding"/>
    <property type="evidence" value="ECO:0007669"/>
    <property type="project" value="UniProtKB-UniRule"/>
</dbReference>
<reference evidence="22" key="1">
    <citation type="submission" date="2022-12" db="EMBL/GenBank/DDBJ databases">
        <title>Reference genome sequencing for broad-spectrum identification of bacterial and archaeal isolates by mass spectrometry.</title>
        <authorList>
            <person name="Sekiguchi Y."/>
            <person name="Tourlousse D.M."/>
        </authorList>
    </citation>
    <scope>NUCLEOTIDE SEQUENCE</scope>
    <source>
        <strain evidence="22">301</strain>
    </source>
</reference>
<evidence type="ECO:0000256" key="13">
    <source>
        <dbReference type="ARBA" id="ARBA00023098"/>
    </source>
</evidence>
<evidence type="ECO:0000313" key="24">
    <source>
        <dbReference type="Proteomes" id="UP001144397"/>
    </source>
</evidence>
<keyword evidence="25" id="KW-1185">Reference proteome</keyword>
<dbReference type="SUPFAM" id="SSF56059">
    <property type="entry name" value="Glutathione synthetase ATP-binding domain-like"/>
    <property type="match status" value="1"/>
</dbReference>
<organism evidence="22 24">
    <name type="scientific">Xanthobacter flavus</name>
    <dbReference type="NCBI Taxonomy" id="281"/>
    <lineage>
        <taxon>Bacteria</taxon>
        <taxon>Pseudomonadati</taxon>
        <taxon>Pseudomonadota</taxon>
        <taxon>Alphaproteobacteria</taxon>
        <taxon>Hyphomicrobiales</taxon>
        <taxon>Xanthobacteraceae</taxon>
        <taxon>Xanthobacter</taxon>
    </lineage>
</organism>
<evidence type="ECO:0000256" key="14">
    <source>
        <dbReference type="ARBA" id="ARBA00023160"/>
    </source>
</evidence>
<comment type="pathway">
    <text evidence="2 19">Lipid metabolism; malonyl-CoA biosynthesis; malonyl-CoA from acetyl-CoA: step 1/1.</text>
</comment>
<dbReference type="InterPro" id="IPR013815">
    <property type="entry name" value="ATP_grasp_subdomain_1"/>
</dbReference>
<dbReference type="GO" id="GO:0006633">
    <property type="term" value="P:fatty acid biosynthetic process"/>
    <property type="evidence" value="ECO:0007669"/>
    <property type="project" value="UniProtKB-KW"/>
</dbReference>
<keyword evidence="10 19" id="KW-0276">Fatty acid metabolism</keyword>
<protein>
    <recommendedName>
        <fullName evidence="5 19">Biotin carboxylase</fullName>
        <ecNumber evidence="4 19">6.3.4.14</ecNumber>
    </recommendedName>
    <alternativeName>
        <fullName evidence="16 19">Acetyl-coenzyme A carboxylase biotin carboxylase subunit A</fullName>
    </alternativeName>
</protein>
<evidence type="ECO:0000256" key="6">
    <source>
        <dbReference type="ARBA" id="ARBA00022516"/>
    </source>
</evidence>
<comment type="caution">
    <text evidence="22">The sequence shown here is derived from an EMBL/GenBank/DDBJ whole genome shotgun (WGS) entry which is preliminary data.</text>
</comment>
<name>A0A9W6FKI4_XANFL</name>
<dbReference type="PANTHER" id="PTHR48095:SF2">
    <property type="entry name" value="BIOTIN CARBOXYLASE, CHLOROPLASTIC"/>
    <property type="match status" value="1"/>
</dbReference>
<keyword evidence="12" id="KW-0460">Magnesium</keyword>
<evidence type="ECO:0000256" key="3">
    <source>
        <dbReference type="ARBA" id="ARBA00011750"/>
    </source>
</evidence>
<evidence type="ECO:0000259" key="20">
    <source>
        <dbReference type="PROSITE" id="PS50975"/>
    </source>
</evidence>
<evidence type="ECO:0000256" key="8">
    <source>
        <dbReference type="ARBA" id="ARBA00022723"/>
    </source>
</evidence>
<dbReference type="Pfam" id="PF02785">
    <property type="entry name" value="Biotin_carb_C"/>
    <property type="match status" value="1"/>
</dbReference>
<dbReference type="FunFam" id="3.30.1490.20:FF:000018">
    <property type="entry name" value="Biotin carboxylase"/>
    <property type="match status" value="1"/>
</dbReference>
<dbReference type="NCBIfam" id="NF006367">
    <property type="entry name" value="PRK08591.1"/>
    <property type="match status" value="1"/>
</dbReference>
<keyword evidence="14 19" id="KW-0275">Fatty acid biosynthesis</keyword>
<evidence type="ECO:0000256" key="15">
    <source>
        <dbReference type="ARBA" id="ARBA00023267"/>
    </source>
</evidence>
<dbReference type="InterPro" id="IPR005479">
    <property type="entry name" value="CPAse_ATP-bd"/>
</dbReference>
<dbReference type="SUPFAM" id="SSF51246">
    <property type="entry name" value="Rudiment single hybrid motif"/>
    <property type="match status" value="1"/>
</dbReference>
<comment type="catalytic activity">
    <reaction evidence="17 19">
        <text>N(6)-biotinyl-L-lysyl-[protein] + hydrogencarbonate + ATP = N(6)-carboxybiotinyl-L-lysyl-[protein] + ADP + phosphate + H(+)</text>
        <dbReference type="Rhea" id="RHEA:13501"/>
        <dbReference type="Rhea" id="RHEA-COMP:10505"/>
        <dbReference type="Rhea" id="RHEA-COMP:10506"/>
        <dbReference type="ChEBI" id="CHEBI:15378"/>
        <dbReference type="ChEBI" id="CHEBI:17544"/>
        <dbReference type="ChEBI" id="CHEBI:30616"/>
        <dbReference type="ChEBI" id="CHEBI:43474"/>
        <dbReference type="ChEBI" id="CHEBI:83144"/>
        <dbReference type="ChEBI" id="CHEBI:83145"/>
        <dbReference type="ChEBI" id="CHEBI:456216"/>
        <dbReference type="EC" id="6.3.4.14"/>
    </reaction>
</comment>
<dbReference type="FunFam" id="3.40.50.20:FF:000010">
    <property type="entry name" value="Propionyl-CoA carboxylase subunit alpha"/>
    <property type="match status" value="1"/>
</dbReference>
<evidence type="ECO:0000313" key="23">
    <source>
        <dbReference type="EMBL" id="MDR6334623.1"/>
    </source>
</evidence>
<dbReference type="PROSITE" id="PS50975">
    <property type="entry name" value="ATP_GRASP"/>
    <property type="match status" value="1"/>
</dbReference>
<evidence type="ECO:0000256" key="10">
    <source>
        <dbReference type="ARBA" id="ARBA00022832"/>
    </source>
</evidence>
<dbReference type="GO" id="GO:0046872">
    <property type="term" value="F:metal ion binding"/>
    <property type="evidence" value="ECO:0007669"/>
    <property type="project" value="UniProtKB-KW"/>
</dbReference>
<keyword evidence="8" id="KW-0479">Metal-binding</keyword>
<dbReference type="InterPro" id="IPR011761">
    <property type="entry name" value="ATP-grasp"/>
</dbReference>
<dbReference type="Gene3D" id="3.30.470.20">
    <property type="entry name" value="ATP-grasp fold, B domain"/>
    <property type="match status" value="1"/>
</dbReference>
<dbReference type="InterPro" id="IPR011764">
    <property type="entry name" value="Biotin_carboxylation_dom"/>
</dbReference>
<evidence type="ECO:0000256" key="4">
    <source>
        <dbReference type="ARBA" id="ARBA00013263"/>
    </source>
</evidence>
<evidence type="ECO:0000256" key="11">
    <source>
        <dbReference type="ARBA" id="ARBA00022840"/>
    </source>
</evidence>
<sequence>MFRKILIANRGEIALRILRACKELGIATVAVHSTADADAMHVRLADESVCIGPPPARESYLNIPSLLAACEITGADAVHPGYGFLAENARFAEILADHNIHFIGPKAEHIRIMGDKIEAKKTAQALGIPVVPGSDGGIHSDEEAHRVAAEIGFPVLVKAAAGGGGRGMKVAMTADDLSQALSTARTEAKAAFGDDAVYLEKYLSTPRHIEVQILGDGKGHAIHLGERDCSLQRRHQKVWEEAPSPVITAAQRAEIGETCAAAMRKLGYIGVGTIEFLYENGNFYFIEMNTRIQVEHPVTEMVTGIDLINEQIRVAAGEPLTLTQKDVVIEGHAIECRVNAEHPTTFRPSPGKITHYHVPGGLGIRVDSNAYQGYVIPPTYDSLVGKLIVHGKTRDECLRRLRRALDEFVVDGIDTTLPLFRTLVRTRDVAEGQYDIHWLEHFLAEGEGKNVG</sequence>
<dbReference type="Proteomes" id="UP001245370">
    <property type="component" value="Unassembled WGS sequence"/>
</dbReference>
<dbReference type="Gene3D" id="3.40.50.20">
    <property type="match status" value="1"/>
</dbReference>
<dbReference type="PROSITE" id="PS00867">
    <property type="entry name" value="CPSASE_2"/>
    <property type="match status" value="1"/>
</dbReference>
<feature type="domain" description="Biotin carboxylation" evidence="21">
    <location>
        <begin position="1"/>
        <end position="444"/>
    </location>
</feature>
<dbReference type="Pfam" id="PF02786">
    <property type="entry name" value="CPSase_L_D2"/>
    <property type="match status" value="1"/>
</dbReference>
<evidence type="ECO:0000256" key="19">
    <source>
        <dbReference type="RuleBase" id="RU365063"/>
    </source>
</evidence>
<keyword evidence="13 19" id="KW-0443">Lipid metabolism</keyword>
<dbReference type="InterPro" id="IPR005481">
    <property type="entry name" value="BC-like_N"/>
</dbReference>
<dbReference type="EMBL" id="BSDO01000004">
    <property type="protein sequence ID" value="GLI23356.1"/>
    <property type="molecule type" value="Genomic_DNA"/>
</dbReference>
<keyword evidence="15 19" id="KW-0092">Biotin</keyword>
<dbReference type="GeneID" id="95763817"/>
<reference evidence="23 25" key="2">
    <citation type="submission" date="2023-07" db="EMBL/GenBank/DDBJ databases">
        <title>Genomic Encyclopedia of Type Strains, Phase IV (KMG-IV): sequencing the most valuable type-strain genomes for metagenomic binning, comparative biology and taxonomic classification.</title>
        <authorList>
            <person name="Goeker M."/>
        </authorList>
    </citation>
    <scope>NUCLEOTIDE SEQUENCE [LARGE SCALE GENOMIC DNA]</scope>
    <source>
        <strain evidence="23 25">DSM 338</strain>
    </source>
</reference>
<comment type="subunit">
    <text evidence="3 19">Acetyl-CoA carboxylase is a heterohexamer of biotin carboxyl carrier protein, biotin carboxylase and the two subunits of carboxyl transferase in a 2:2 complex.</text>
</comment>
<dbReference type="EMBL" id="JAVDPY010000005">
    <property type="protein sequence ID" value="MDR6334623.1"/>
    <property type="molecule type" value="Genomic_DNA"/>
</dbReference>
<evidence type="ECO:0000256" key="5">
    <source>
        <dbReference type="ARBA" id="ARBA00017242"/>
    </source>
</evidence>
<gene>
    <name evidence="22" type="primary">accC</name>
    <name evidence="23" type="ORF">GGQ86_003105</name>
    <name evidence="22" type="ORF">XFLAVUS301_30300</name>
</gene>
<evidence type="ECO:0000256" key="7">
    <source>
        <dbReference type="ARBA" id="ARBA00022598"/>
    </source>
</evidence>
<keyword evidence="11 18" id="KW-0067">ATP-binding</keyword>
<feature type="domain" description="ATP-grasp" evidence="20">
    <location>
        <begin position="120"/>
        <end position="316"/>
    </location>
</feature>
<dbReference type="EC" id="6.3.4.14" evidence="4 19"/>
<evidence type="ECO:0000259" key="21">
    <source>
        <dbReference type="PROSITE" id="PS50979"/>
    </source>
</evidence>
<dbReference type="InterPro" id="IPR011054">
    <property type="entry name" value="Rudment_hybrid_motif"/>
</dbReference>
<dbReference type="PANTHER" id="PTHR48095">
    <property type="entry name" value="PYRUVATE CARBOXYLASE SUBUNIT A"/>
    <property type="match status" value="1"/>
</dbReference>
<keyword evidence="9 18" id="KW-0547">Nucleotide-binding</keyword>
<dbReference type="GO" id="GO:0004075">
    <property type="term" value="F:biotin carboxylase activity"/>
    <property type="evidence" value="ECO:0007669"/>
    <property type="project" value="UniProtKB-EC"/>
</dbReference>
<evidence type="ECO:0000256" key="17">
    <source>
        <dbReference type="ARBA" id="ARBA00048600"/>
    </source>
</evidence>
<dbReference type="NCBIfam" id="TIGR00514">
    <property type="entry name" value="accC"/>
    <property type="match status" value="1"/>
</dbReference>
<dbReference type="AlphaFoldDB" id="A0A9W6FKI4"/>
<dbReference type="InterPro" id="IPR016185">
    <property type="entry name" value="PreATP-grasp_dom_sf"/>
</dbReference>
<dbReference type="SUPFAM" id="SSF52440">
    <property type="entry name" value="PreATP-grasp domain"/>
    <property type="match status" value="1"/>
</dbReference>
<evidence type="ECO:0000256" key="12">
    <source>
        <dbReference type="ARBA" id="ARBA00022842"/>
    </source>
</evidence>
<dbReference type="SMART" id="SM00878">
    <property type="entry name" value="Biotin_carb_C"/>
    <property type="match status" value="1"/>
</dbReference>
<proteinExistence type="predicted"/>
<dbReference type="Proteomes" id="UP001144397">
    <property type="component" value="Unassembled WGS sequence"/>
</dbReference>
<evidence type="ECO:0000256" key="16">
    <source>
        <dbReference type="ARBA" id="ARBA00033786"/>
    </source>
</evidence>
<evidence type="ECO:0000313" key="22">
    <source>
        <dbReference type="EMBL" id="GLI23356.1"/>
    </source>
</evidence>
<dbReference type="InterPro" id="IPR051602">
    <property type="entry name" value="ACC_Biotin_Carboxylase"/>
</dbReference>
<evidence type="ECO:0000313" key="25">
    <source>
        <dbReference type="Proteomes" id="UP001245370"/>
    </source>
</evidence>
<dbReference type="InterPro" id="IPR005482">
    <property type="entry name" value="Biotin_COase_C"/>
</dbReference>
<evidence type="ECO:0000256" key="9">
    <source>
        <dbReference type="ARBA" id="ARBA00022741"/>
    </source>
</evidence>